<dbReference type="EMBL" id="JBHSAY010000030">
    <property type="protein sequence ID" value="MFC4136465.1"/>
    <property type="molecule type" value="Genomic_DNA"/>
</dbReference>
<dbReference type="InterPro" id="IPR050884">
    <property type="entry name" value="CNP_phosphodiesterase-III"/>
</dbReference>
<evidence type="ECO:0000313" key="6">
    <source>
        <dbReference type="EMBL" id="MFC4136465.1"/>
    </source>
</evidence>
<dbReference type="Gene3D" id="3.60.21.10">
    <property type="match status" value="1"/>
</dbReference>
<proteinExistence type="inferred from homology"/>
<evidence type="ECO:0000256" key="1">
    <source>
        <dbReference type="ARBA" id="ARBA00022723"/>
    </source>
</evidence>
<evidence type="ECO:0000256" key="2">
    <source>
        <dbReference type="ARBA" id="ARBA00022801"/>
    </source>
</evidence>
<keyword evidence="1" id="KW-0479">Metal-binding</keyword>
<dbReference type="Pfam" id="PF00149">
    <property type="entry name" value="Metallophos"/>
    <property type="match status" value="1"/>
</dbReference>
<evidence type="ECO:0000256" key="4">
    <source>
        <dbReference type="ARBA" id="ARBA00025742"/>
    </source>
</evidence>
<comment type="caution">
    <text evidence="6">The sequence shown here is derived from an EMBL/GenBank/DDBJ whole genome shotgun (WGS) entry which is preliminary data.</text>
</comment>
<feature type="domain" description="Calcineurin-like phosphoesterase" evidence="5">
    <location>
        <begin position="3"/>
        <end position="191"/>
    </location>
</feature>
<name>A0ABV8M0B7_9ACTN</name>
<dbReference type="PANTHER" id="PTHR42988">
    <property type="entry name" value="PHOSPHOHYDROLASE"/>
    <property type="match status" value="1"/>
</dbReference>
<dbReference type="RefSeq" id="WP_253755946.1">
    <property type="nucleotide sequence ID" value="NZ_JAMZDZ010000001.1"/>
</dbReference>
<reference evidence="7" key="1">
    <citation type="journal article" date="2019" name="Int. J. Syst. Evol. Microbiol.">
        <title>The Global Catalogue of Microorganisms (GCM) 10K type strain sequencing project: providing services to taxonomists for standard genome sequencing and annotation.</title>
        <authorList>
            <consortium name="The Broad Institute Genomics Platform"/>
            <consortium name="The Broad Institute Genome Sequencing Center for Infectious Disease"/>
            <person name="Wu L."/>
            <person name="Ma J."/>
        </authorList>
    </citation>
    <scope>NUCLEOTIDE SEQUENCE [LARGE SCALE GENOMIC DNA]</scope>
    <source>
        <strain evidence="7">CGMCC 4.7289</strain>
    </source>
</reference>
<sequence length="258" mass="27678">MIFAHISDTHFDGGERARLRARRVMTWLRGMPLDAILVSGDIADHGTEAEYEEARSELVAEVPVLLLPGNHDVRAAYRKVLGGNGAGDGVDQGAGGEPINSVHRVGRVLFALCDSSIPGRDDGLLAPETLAWLREVLAGADRPVFVGLHHPPIRLRHPLLDSIMLGEPDEFEELIRRSPGVVGVLAGHAHSAVASTFGGRPLLLAPGVVSTTRLPWATPGELTWANTVDRTDPPGVSFHVLDDDGRLATHFRIAPEPA</sequence>
<keyword evidence="7" id="KW-1185">Reference proteome</keyword>
<comment type="similarity">
    <text evidence="4">Belongs to the cyclic nucleotide phosphodiesterase class-III family.</text>
</comment>
<dbReference type="InterPro" id="IPR029052">
    <property type="entry name" value="Metallo-depent_PP-like"/>
</dbReference>
<evidence type="ECO:0000313" key="7">
    <source>
        <dbReference type="Proteomes" id="UP001595816"/>
    </source>
</evidence>
<dbReference type="SUPFAM" id="SSF56300">
    <property type="entry name" value="Metallo-dependent phosphatases"/>
    <property type="match status" value="1"/>
</dbReference>
<dbReference type="Proteomes" id="UP001595816">
    <property type="component" value="Unassembled WGS sequence"/>
</dbReference>
<organism evidence="6 7">
    <name type="scientific">Hamadaea flava</name>
    <dbReference type="NCBI Taxonomy" id="1742688"/>
    <lineage>
        <taxon>Bacteria</taxon>
        <taxon>Bacillati</taxon>
        <taxon>Actinomycetota</taxon>
        <taxon>Actinomycetes</taxon>
        <taxon>Micromonosporales</taxon>
        <taxon>Micromonosporaceae</taxon>
        <taxon>Hamadaea</taxon>
    </lineage>
</organism>
<dbReference type="InterPro" id="IPR004843">
    <property type="entry name" value="Calcineurin-like_PHP"/>
</dbReference>
<accession>A0ABV8M0B7</accession>
<dbReference type="PANTHER" id="PTHR42988:SF2">
    <property type="entry name" value="CYCLIC NUCLEOTIDE PHOSPHODIESTERASE CBUA0032-RELATED"/>
    <property type="match status" value="1"/>
</dbReference>
<evidence type="ECO:0000256" key="3">
    <source>
        <dbReference type="ARBA" id="ARBA00023004"/>
    </source>
</evidence>
<evidence type="ECO:0000259" key="5">
    <source>
        <dbReference type="Pfam" id="PF00149"/>
    </source>
</evidence>
<keyword evidence="2" id="KW-0378">Hydrolase</keyword>
<keyword evidence="3" id="KW-0408">Iron</keyword>
<gene>
    <name evidence="6" type="ORF">ACFOZ4_38150</name>
</gene>
<protein>
    <submittedName>
        <fullName evidence="6">Metallophosphoesterase</fullName>
    </submittedName>
</protein>